<protein>
    <submittedName>
        <fullName evidence="1">Uncharacterized protein</fullName>
    </submittedName>
</protein>
<dbReference type="EMBL" id="BK032541">
    <property type="protein sequence ID" value="DAF46605.1"/>
    <property type="molecule type" value="Genomic_DNA"/>
</dbReference>
<evidence type="ECO:0000313" key="1">
    <source>
        <dbReference type="EMBL" id="DAF46605.1"/>
    </source>
</evidence>
<reference evidence="1" key="1">
    <citation type="journal article" date="2021" name="Proc. Natl. Acad. Sci. U.S.A.">
        <title>A Catalog of Tens of Thousands of Viruses from Human Metagenomes Reveals Hidden Associations with Chronic Diseases.</title>
        <authorList>
            <person name="Tisza M.J."/>
            <person name="Buck C.B."/>
        </authorList>
    </citation>
    <scope>NUCLEOTIDE SEQUENCE</scope>
    <source>
        <strain evidence="1">CtqwY3</strain>
    </source>
</reference>
<organism evidence="1">
    <name type="scientific">Siphoviridae sp. ctqwY3</name>
    <dbReference type="NCBI Taxonomy" id="2827951"/>
    <lineage>
        <taxon>Viruses</taxon>
        <taxon>Duplodnaviria</taxon>
        <taxon>Heunggongvirae</taxon>
        <taxon>Uroviricota</taxon>
        <taxon>Caudoviricetes</taxon>
    </lineage>
</organism>
<sequence length="111" mass="12940">MDLYNQINELCISLNQSVKELSTTGREYATAYQQYRMLLAKELLRLKTDGMPVTIAYDIARGKEEVATAKFEELSKEALYRANLENIHSLKLQIKVLENQYDKEWGNQYDN</sequence>
<proteinExistence type="predicted"/>
<name>A0A8S5S6D5_9CAUD</name>
<accession>A0A8S5S6D5</accession>